<keyword evidence="5 9" id="KW-0067">ATP-binding</keyword>
<protein>
    <recommendedName>
        <fullName evidence="9">Tyrosine-protein kinase</fullName>
        <ecNumber evidence="9">2.7.10.2</ecNumber>
    </recommendedName>
</protein>
<reference evidence="19" key="1">
    <citation type="submission" date="2025-08" db="UniProtKB">
        <authorList>
            <consortium name="RefSeq"/>
        </authorList>
    </citation>
    <scope>IDENTIFICATION</scope>
</reference>
<evidence type="ECO:0000256" key="2">
    <source>
        <dbReference type="ARBA" id="ARBA00022679"/>
    </source>
</evidence>
<dbReference type="SUPFAM" id="SSF103657">
    <property type="entry name" value="BAR/IMD domain-like"/>
    <property type="match status" value="1"/>
</dbReference>
<dbReference type="PROSITE" id="PS50011">
    <property type="entry name" value="PROTEIN_KINASE_DOM"/>
    <property type="match status" value="1"/>
</dbReference>
<dbReference type="InterPro" id="IPR031160">
    <property type="entry name" value="F_BAR_dom"/>
</dbReference>
<evidence type="ECO:0000256" key="9">
    <source>
        <dbReference type="PIRNR" id="PIRNR000632"/>
    </source>
</evidence>
<keyword evidence="1" id="KW-0597">Phosphoprotein</keyword>
<dbReference type="RefSeq" id="XP_003745932.1">
    <property type="nucleotide sequence ID" value="XM_003745884.1"/>
</dbReference>
<dbReference type="PROSITE" id="PS00109">
    <property type="entry name" value="PROTEIN_KINASE_TYR"/>
    <property type="match status" value="1"/>
</dbReference>
<dbReference type="SUPFAM" id="SSF55550">
    <property type="entry name" value="SH2 domain"/>
    <property type="match status" value="1"/>
</dbReference>
<accession>A0AAJ6QWA8</accession>
<feature type="binding site" evidence="11">
    <location>
        <begin position="503"/>
        <end position="511"/>
    </location>
    <ligand>
        <name>ATP</name>
        <dbReference type="ChEBI" id="CHEBI:30616"/>
    </ligand>
</feature>
<dbReference type="Gene3D" id="3.30.505.10">
    <property type="entry name" value="SH2 domain"/>
    <property type="match status" value="1"/>
</dbReference>
<keyword evidence="18" id="KW-1185">Reference proteome</keyword>
<dbReference type="SMART" id="SM00055">
    <property type="entry name" value="FCH"/>
    <property type="match status" value="1"/>
</dbReference>
<feature type="domain" description="SH2" evidence="15">
    <location>
        <begin position="394"/>
        <end position="485"/>
    </location>
</feature>
<dbReference type="GO" id="GO:0002009">
    <property type="term" value="P:morphogenesis of an epithelium"/>
    <property type="evidence" value="ECO:0007669"/>
    <property type="project" value="UniProtKB-ARBA"/>
</dbReference>
<evidence type="ECO:0000256" key="8">
    <source>
        <dbReference type="ARBA" id="ARBA00051245"/>
    </source>
</evidence>
<name>A0AAJ6QWA8_9ACAR</name>
<dbReference type="InterPro" id="IPR000719">
    <property type="entry name" value="Prot_kinase_dom"/>
</dbReference>
<evidence type="ECO:0000256" key="1">
    <source>
        <dbReference type="ARBA" id="ARBA00022553"/>
    </source>
</evidence>
<evidence type="ECO:0000259" key="17">
    <source>
        <dbReference type="PROSITE" id="PS51741"/>
    </source>
</evidence>
<gene>
    <name evidence="19" type="primary">LOC100897206</name>
</gene>
<dbReference type="InterPro" id="IPR027267">
    <property type="entry name" value="AH/BAR_dom_sf"/>
</dbReference>
<dbReference type="InterPro" id="IPR001060">
    <property type="entry name" value="FCH_dom"/>
</dbReference>
<evidence type="ECO:0000256" key="11">
    <source>
        <dbReference type="PIRSR" id="PIRSR000632-2"/>
    </source>
</evidence>
<dbReference type="InterPro" id="IPR011009">
    <property type="entry name" value="Kinase-like_dom_sf"/>
</dbReference>
<dbReference type="InterPro" id="IPR036860">
    <property type="entry name" value="SH2_dom_sf"/>
</dbReference>
<dbReference type="PRINTS" id="PR00109">
    <property type="entry name" value="TYRKINASE"/>
</dbReference>
<dbReference type="KEGG" id="goe:100897206"/>
<dbReference type="SUPFAM" id="SSF56112">
    <property type="entry name" value="Protein kinase-like (PK-like)"/>
    <property type="match status" value="1"/>
</dbReference>
<evidence type="ECO:0000313" key="19">
    <source>
        <dbReference type="RefSeq" id="XP_003745932.1"/>
    </source>
</evidence>
<dbReference type="GO" id="GO:0004715">
    <property type="term" value="F:non-membrane spanning protein tyrosine kinase activity"/>
    <property type="evidence" value="ECO:0007669"/>
    <property type="project" value="UniProtKB-EC"/>
</dbReference>
<evidence type="ECO:0000256" key="12">
    <source>
        <dbReference type="PROSITE-ProRule" id="PRU00191"/>
    </source>
</evidence>
<feature type="active site" description="Proton acceptor" evidence="10">
    <location>
        <position position="619"/>
    </location>
</feature>
<dbReference type="Pfam" id="PF00017">
    <property type="entry name" value="SH2"/>
    <property type="match status" value="1"/>
</dbReference>
<dbReference type="GO" id="GO:0005524">
    <property type="term" value="F:ATP binding"/>
    <property type="evidence" value="ECO:0007669"/>
    <property type="project" value="UniProtKB-UniRule"/>
</dbReference>
<proteinExistence type="inferred from homology"/>
<evidence type="ECO:0000256" key="13">
    <source>
        <dbReference type="PROSITE-ProRule" id="PRU01077"/>
    </source>
</evidence>
<dbReference type="InterPro" id="IPR050198">
    <property type="entry name" value="Non-receptor_tyrosine_kinases"/>
</dbReference>
<keyword evidence="3 9" id="KW-0547">Nucleotide-binding</keyword>
<dbReference type="GeneID" id="100897206"/>
<feature type="binding site" evidence="11 14">
    <location>
        <position position="526"/>
    </location>
    <ligand>
        <name>ATP</name>
        <dbReference type="ChEBI" id="CHEBI:30616"/>
    </ligand>
</feature>
<keyword evidence="4 9" id="KW-0418">Kinase</keyword>
<dbReference type="PROSITE" id="PS50001">
    <property type="entry name" value="SH2"/>
    <property type="match status" value="1"/>
</dbReference>
<evidence type="ECO:0000256" key="4">
    <source>
        <dbReference type="ARBA" id="ARBA00022777"/>
    </source>
</evidence>
<evidence type="ECO:0000256" key="3">
    <source>
        <dbReference type="ARBA" id="ARBA00022741"/>
    </source>
</evidence>
<evidence type="ECO:0000259" key="16">
    <source>
        <dbReference type="PROSITE" id="PS50011"/>
    </source>
</evidence>
<keyword evidence="6 13" id="KW-0175">Coiled coil</keyword>
<evidence type="ECO:0000256" key="14">
    <source>
        <dbReference type="PROSITE-ProRule" id="PRU10141"/>
    </source>
</evidence>
<evidence type="ECO:0000256" key="5">
    <source>
        <dbReference type="ARBA" id="ARBA00022840"/>
    </source>
</evidence>
<evidence type="ECO:0000313" key="18">
    <source>
        <dbReference type="Proteomes" id="UP000694867"/>
    </source>
</evidence>
<dbReference type="PIRSF" id="PIRSF000632">
    <property type="entry name" value="TyrPK_fps"/>
    <property type="match status" value="1"/>
</dbReference>
<sequence length="755" mass="87256">MGFANDLQGFQSHDALLNVQDAEIELLEHIRRCVQIKVKADREYSLAMTSMFAQAGRLESSTEELRGSLIKQAWDTVVETTETIGRVVRQNADFLATNTLESITNLILEKKALRKVYTEEHHRIHDELTRLREDVFRIKAEYERCVEAANESRVKYEEALSKNESAAAKPRKLDDLKDRFFKNSRRLHQVHNEYVLMLNEAMQYEKHLRTILLPDLLECQESALREALETWQGVMREVVERIDFCAEGFQATHGKLSYALSIIDPDKEYKAFLDEHRSNPPQWMDFAIPSPLQNTQLGKYEGTLRPDRIAVDDLTIHDVRNSELAKRRAVDHVKRDRDEMKCLYDRLSYQLALLVGALSEVDPNNAPRALNIAEAPSPSAMTVNPNIALQDEEWFHGVLPREEVVRLLVNEGDYLVRETTRNEERQIVLSVKWNGHKHFIIQQTPEHKFRFEGSAFDTIQELIVYQHHSELPVTIKSGAILYNPIFRERWELNNDDVQLIEKIGRGNFGDVYRAILHPKRMNVAVKTCRVNLPEEQKKKFLSEGRILKQYDHPNIVRLVGICVQKQPIMIVMELVPGGSLLNYLRRDGQRLPTRTLVSMCLDCAAGMAYLESKGCIHRDLAARNCLVGLNDEVKISDFGMSREEQEYVVSDGMKQIPIKWTAPEALHYGKYTSMCDVWSFGVLIWEIFSLGQAPYAGLSNTKAREKIDQGYRLPAPERIPSPVYQLTLRCWEYTPERRPHFDEIHKLLLNVFKHL</sequence>
<dbReference type="FunFam" id="3.30.505.10:FF:000051">
    <property type="entry name" value="Tyrosine-protein kinase"/>
    <property type="match status" value="1"/>
</dbReference>
<dbReference type="Pfam" id="PF07714">
    <property type="entry name" value="PK_Tyr_Ser-Thr"/>
    <property type="match status" value="1"/>
</dbReference>
<dbReference type="FunFam" id="1.10.510.10:FF:000212">
    <property type="entry name" value="Tyrosine-protein kinase"/>
    <property type="match status" value="1"/>
</dbReference>
<dbReference type="InterPro" id="IPR017441">
    <property type="entry name" value="Protein_kinase_ATP_BS"/>
</dbReference>
<dbReference type="CDD" id="cd10361">
    <property type="entry name" value="SH2_Fps_family"/>
    <property type="match status" value="1"/>
</dbReference>
<dbReference type="InterPro" id="IPR020635">
    <property type="entry name" value="Tyr_kinase_cat_dom"/>
</dbReference>
<dbReference type="InterPro" id="IPR008266">
    <property type="entry name" value="Tyr_kinase_AS"/>
</dbReference>
<dbReference type="PROSITE" id="PS00107">
    <property type="entry name" value="PROTEIN_KINASE_ATP"/>
    <property type="match status" value="1"/>
</dbReference>
<dbReference type="InterPro" id="IPR016250">
    <property type="entry name" value="Tyr-prot_kinase_Fes/Fps"/>
</dbReference>
<dbReference type="InterPro" id="IPR035849">
    <property type="entry name" value="Fes/Fps/Fer_SH2"/>
</dbReference>
<organism evidence="18 19">
    <name type="scientific">Galendromus occidentalis</name>
    <name type="common">western predatory mite</name>
    <dbReference type="NCBI Taxonomy" id="34638"/>
    <lineage>
        <taxon>Eukaryota</taxon>
        <taxon>Metazoa</taxon>
        <taxon>Ecdysozoa</taxon>
        <taxon>Arthropoda</taxon>
        <taxon>Chelicerata</taxon>
        <taxon>Arachnida</taxon>
        <taxon>Acari</taxon>
        <taxon>Parasitiformes</taxon>
        <taxon>Mesostigmata</taxon>
        <taxon>Gamasina</taxon>
        <taxon>Phytoseioidea</taxon>
        <taxon>Phytoseiidae</taxon>
        <taxon>Typhlodrominae</taxon>
        <taxon>Galendromus</taxon>
    </lineage>
</organism>
<dbReference type="AlphaFoldDB" id="A0AAJ6QWA8"/>
<dbReference type="Gene3D" id="3.30.200.20">
    <property type="entry name" value="Phosphorylase Kinase, domain 1"/>
    <property type="match status" value="1"/>
</dbReference>
<dbReference type="InterPro" id="IPR001245">
    <property type="entry name" value="Ser-Thr/Tyr_kinase_cat_dom"/>
</dbReference>
<dbReference type="PROSITE" id="PS51741">
    <property type="entry name" value="F_BAR"/>
    <property type="match status" value="1"/>
</dbReference>
<feature type="domain" description="Protein kinase" evidence="16">
    <location>
        <begin position="497"/>
        <end position="748"/>
    </location>
</feature>
<comment type="catalytic activity">
    <reaction evidence="8 9">
        <text>L-tyrosyl-[protein] + ATP = O-phospho-L-tyrosyl-[protein] + ADP + H(+)</text>
        <dbReference type="Rhea" id="RHEA:10596"/>
        <dbReference type="Rhea" id="RHEA-COMP:10136"/>
        <dbReference type="Rhea" id="RHEA-COMP:20101"/>
        <dbReference type="ChEBI" id="CHEBI:15378"/>
        <dbReference type="ChEBI" id="CHEBI:30616"/>
        <dbReference type="ChEBI" id="CHEBI:46858"/>
        <dbReference type="ChEBI" id="CHEBI:61978"/>
        <dbReference type="ChEBI" id="CHEBI:456216"/>
        <dbReference type="EC" id="2.7.10.2"/>
    </reaction>
</comment>
<dbReference type="SMART" id="SM00252">
    <property type="entry name" value="SH2"/>
    <property type="match status" value="1"/>
</dbReference>
<dbReference type="FunFam" id="3.30.200.20:FF:000089">
    <property type="entry name" value="Tyrosine-protein kinase"/>
    <property type="match status" value="1"/>
</dbReference>
<dbReference type="Pfam" id="PF00611">
    <property type="entry name" value="FCH"/>
    <property type="match status" value="1"/>
</dbReference>
<evidence type="ECO:0000259" key="15">
    <source>
        <dbReference type="PROSITE" id="PS50001"/>
    </source>
</evidence>
<keyword evidence="12" id="KW-0727">SH2 domain</keyword>
<dbReference type="Gene3D" id="1.20.1270.60">
    <property type="entry name" value="Arfaptin homology (AH) domain/BAR domain"/>
    <property type="match status" value="1"/>
</dbReference>
<dbReference type="PANTHER" id="PTHR24418">
    <property type="entry name" value="TYROSINE-PROTEIN KINASE"/>
    <property type="match status" value="1"/>
</dbReference>
<dbReference type="InterPro" id="IPR000980">
    <property type="entry name" value="SH2"/>
</dbReference>
<dbReference type="Proteomes" id="UP000694867">
    <property type="component" value="Unplaced"/>
</dbReference>
<comment type="similarity">
    <text evidence="9">Belongs to the protein kinase superfamily. Tyr protein kinase family. Fes/fps subfamily.</text>
</comment>
<dbReference type="Gene3D" id="1.10.510.10">
    <property type="entry name" value="Transferase(Phosphotransferase) domain 1"/>
    <property type="match status" value="1"/>
</dbReference>
<dbReference type="SMART" id="SM00219">
    <property type="entry name" value="TyrKc"/>
    <property type="match status" value="1"/>
</dbReference>
<keyword evidence="7 9" id="KW-0829">Tyrosine-protein kinase</keyword>
<feature type="domain" description="F-BAR" evidence="17">
    <location>
        <begin position="1"/>
        <end position="268"/>
    </location>
</feature>
<evidence type="ECO:0000256" key="6">
    <source>
        <dbReference type="ARBA" id="ARBA00023054"/>
    </source>
</evidence>
<keyword evidence="2 9" id="KW-0808">Transferase</keyword>
<evidence type="ECO:0000256" key="7">
    <source>
        <dbReference type="ARBA" id="ARBA00023137"/>
    </source>
</evidence>
<evidence type="ECO:0000256" key="10">
    <source>
        <dbReference type="PIRSR" id="PIRSR000632-1"/>
    </source>
</evidence>
<dbReference type="EC" id="2.7.10.2" evidence="9"/>